<dbReference type="EMBL" id="JADMKU010000006">
    <property type="protein sequence ID" value="MBR9651311.1"/>
    <property type="molecule type" value="Genomic_DNA"/>
</dbReference>
<evidence type="ECO:0000313" key="3">
    <source>
        <dbReference type="Proteomes" id="UP001195941"/>
    </source>
</evidence>
<proteinExistence type="predicted"/>
<feature type="region of interest" description="Disordered" evidence="1">
    <location>
        <begin position="36"/>
        <end position="56"/>
    </location>
</feature>
<sequence length="111" mass="11508">MLLGTIPDGMMRQAGADGVRLVLCTSHGPKEVWLREDGSTIPAADEAGRENGRDAPHCVQVSLGSQNALPTLAAPGVRASLSDQQTLTGHQIRHRQIAGDAGGARAPPVPV</sequence>
<evidence type="ECO:0000313" key="2">
    <source>
        <dbReference type="EMBL" id="MBR9651311.1"/>
    </source>
</evidence>
<feature type="compositionally biased region" description="Basic and acidic residues" evidence="1">
    <location>
        <begin position="46"/>
        <end position="56"/>
    </location>
</feature>
<name>A0ABS5HR76_9RHOB</name>
<organism evidence="2 3">
    <name type="scientific">Thalassovita aquimarina</name>
    <dbReference type="NCBI Taxonomy" id="2785917"/>
    <lineage>
        <taxon>Bacteria</taxon>
        <taxon>Pseudomonadati</taxon>
        <taxon>Pseudomonadota</taxon>
        <taxon>Alphaproteobacteria</taxon>
        <taxon>Rhodobacterales</taxon>
        <taxon>Roseobacteraceae</taxon>
        <taxon>Thalassovita</taxon>
    </lineage>
</organism>
<protein>
    <submittedName>
        <fullName evidence="2">Uncharacterized protein</fullName>
    </submittedName>
</protein>
<dbReference type="Proteomes" id="UP001195941">
    <property type="component" value="Unassembled WGS sequence"/>
</dbReference>
<comment type="caution">
    <text evidence="2">The sequence shown here is derived from an EMBL/GenBank/DDBJ whole genome shotgun (WGS) entry which is preliminary data.</text>
</comment>
<keyword evidence="3" id="KW-1185">Reference proteome</keyword>
<accession>A0ABS5HR76</accession>
<feature type="region of interest" description="Disordered" evidence="1">
    <location>
        <begin position="88"/>
        <end position="111"/>
    </location>
</feature>
<evidence type="ECO:0000256" key="1">
    <source>
        <dbReference type="SAM" id="MobiDB-lite"/>
    </source>
</evidence>
<gene>
    <name evidence="2" type="ORF">IT775_09270</name>
</gene>
<reference evidence="2 3" key="1">
    <citation type="journal article" date="2021" name="Arch. Microbiol.">
        <title>Thalassobius aquimarinus sp. nov., isolated from the Sea of Japan seashore.</title>
        <authorList>
            <person name="Kurilenko V.V."/>
            <person name="Romanenko L.A."/>
            <person name="Chernysheva N.Y."/>
            <person name="Velansky P.V."/>
            <person name="Tekutyeva L.A."/>
            <person name="Isaeva M.P."/>
            <person name="Mikhailov V.V."/>
        </authorList>
    </citation>
    <scope>NUCLEOTIDE SEQUENCE [LARGE SCALE GENOMIC DNA]</scope>
    <source>
        <strain evidence="2 3">KMM 8518</strain>
    </source>
</reference>